<dbReference type="InterPro" id="IPR035965">
    <property type="entry name" value="PAS-like_dom_sf"/>
</dbReference>
<reference evidence="3 4" key="1">
    <citation type="journal article" date="2019" name="Environ. Microbiol.">
        <title>Species interactions and distinct microbial communities in high Arctic permafrost affected cryosols are associated with the CH4 and CO2 gas fluxes.</title>
        <authorList>
            <person name="Altshuler I."/>
            <person name="Hamel J."/>
            <person name="Turney S."/>
            <person name="Magnuson E."/>
            <person name="Levesque R."/>
            <person name="Greer C."/>
            <person name="Whyte L.G."/>
        </authorList>
    </citation>
    <scope>NUCLEOTIDE SEQUENCE [LARGE SCALE GENOMIC DNA]</scope>
    <source>
        <strain evidence="3 4">S5.20</strain>
    </source>
</reference>
<dbReference type="Pfam" id="PF13426">
    <property type="entry name" value="PAS_9"/>
    <property type="match status" value="1"/>
</dbReference>
<keyword evidence="4" id="KW-1185">Reference proteome</keyword>
<dbReference type="NCBIfam" id="TIGR00229">
    <property type="entry name" value="sensory_box"/>
    <property type="match status" value="1"/>
</dbReference>
<dbReference type="SMART" id="SM00091">
    <property type="entry name" value="PAS"/>
    <property type="match status" value="2"/>
</dbReference>
<dbReference type="InterPro" id="IPR000014">
    <property type="entry name" value="PAS"/>
</dbReference>
<protein>
    <submittedName>
        <fullName evidence="3">PAS domain S-box protein</fullName>
    </submittedName>
</protein>
<evidence type="ECO:0000313" key="4">
    <source>
        <dbReference type="Proteomes" id="UP000320095"/>
    </source>
</evidence>
<gene>
    <name evidence="3" type="ORF">EAH80_09520</name>
</gene>
<accession>A0A502EBB9</accession>
<feature type="domain" description="PAS" evidence="2">
    <location>
        <begin position="31"/>
        <end position="97"/>
    </location>
</feature>
<dbReference type="OrthoDB" id="23692at2"/>
<feature type="region of interest" description="Disordered" evidence="1">
    <location>
        <begin position="1"/>
        <end position="23"/>
    </location>
</feature>
<dbReference type="Proteomes" id="UP000320095">
    <property type="component" value="Unassembled WGS sequence"/>
</dbReference>
<organism evidence="3 4">
    <name type="scientific">Mycolicibacterium hodleri</name>
    <dbReference type="NCBI Taxonomy" id="49897"/>
    <lineage>
        <taxon>Bacteria</taxon>
        <taxon>Bacillati</taxon>
        <taxon>Actinomycetota</taxon>
        <taxon>Actinomycetes</taxon>
        <taxon>Mycobacteriales</taxon>
        <taxon>Mycobacteriaceae</taxon>
        <taxon>Mycolicibacterium</taxon>
    </lineage>
</organism>
<feature type="domain" description="PAS" evidence="2">
    <location>
        <begin position="151"/>
        <end position="216"/>
    </location>
</feature>
<dbReference type="SUPFAM" id="SSF55785">
    <property type="entry name" value="PYP-like sensor domain (PAS domain)"/>
    <property type="match status" value="2"/>
</dbReference>
<comment type="caution">
    <text evidence="3">The sequence shown here is derived from an EMBL/GenBank/DDBJ whole genome shotgun (WGS) entry which is preliminary data.</text>
</comment>
<dbReference type="EMBL" id="RCZG01000003">
    <property type="protein sequence ID" value="TPG35025.1"/>
    <property type="molecule type" value="Genomic_DNA"/>
</dbReference>
<evidence type="ECO:0000259" key="2">
    <source>
        <dbReference type="SMART" id="SM00091"/>
    </source>
</evidence>
<proteinExistence type="predicted"/>
<dbReference type="CDD" id="cd00130">
    <property type="entry name" value="PAS"/>
    <property type="match status" value="1"/>
</dbReference>
<name>A0A502EBB9_9MYCO</name>
<dbReference type="AlphaFoldDB" id="A0A502EBB9"/>
<dbReference type="RefSeq" id="WP_140689831.1">
    <property type="nucleotide sequence ID" value="NZ_RCZG01000003.1"/>
</dbReference>
<dbReference type="Gene3D" id="3.30.450.20">
    <property type="entry name" value="PAS domain"/>
    <property type="match status" value="2"/>
</dbReference>
<evidence type="ECO:0000313" key="3">
    <source>
        <dbReference type="EMBL" id="TPG35025.1"/>
    </source>
</evidence>
<sequence length="230" mass="24664">MLRPPSSPLSNGTGEDPIDNGASGGAELFQHRFKLLAEMSSDGVCVHRDGRIVYANAAAIRWMGVDPAVGLIGRRVAEFVHADSYPDVERRLQGLQREGDSARPTEVVMGRPEKSARDVQASSTRIEWNGSPAVLSTFKDLTAVKASAVLKVQAALLDHVSDAVIGVSLTGTVTAWNAGAEAVYRLDAEQALNLPVNEAVGAPLDAQSDPYRRVRRLHNVTAPFGWWGAI</sequence>
<evidence type="ECO:0000256" key="1">
    <source>
        <dbReference type="SAM" id="MobiDB-lite"/>
    </source>
</evidence>